<dbReference type="NCBIfam" id="TIGR04183">
    <property type="entry name" value="Por_Secre_tail"/>
    <property type="match status" value="1"/>
</dbReference>
<dbReference type="InterPro" id="IPR052052">
    <property type="entry name" value="Polysaccharide_Lyase_9"/>
</dbReference>
<dbReference type="Pfam" id="PF22842">
    <property type="entry name" value="Pel9A-like_beta_helix"/>
    <property type="match status" value="1"/>
</dbReference>
<protein>
    <submittedName>
        <fullName evidence="11">DUF4990 domain-containing protein</fullName>
    </submittedName>
</protein>
<keyword evidence="5 9" id="KW-0732">Signal</keyword>
<accession>A0ABS3YSR2</accession>
<feature type="signal peptide" evidence="9">
    <location>
        <begin position="1"/>
        <end position="23"/>
    </location>
</feature>
<keyword evidence="6" id="KW-0106">Calcium</keyword>
<evidence type="ECO:0000256" key="2">
    <source>
        <dbReference type="ARBA" id="ARBA00004613"/>
    </source>
</evidence>
<dbReference type="Gene3D" id="2.160.20.10">
    <property type="entry name" value="Single-stranded right-handed beta-helix, Pectin lyase-like"/>
    <property type="match status" value="1"/>
</dbReference>
<evidence type="ECO:0000256" key="1">
    <source>
        <dbReference type="ARBA" id="ARBA00001913"/>
    </source>
</evidence>
<feature type="domain" description="Pel9A-like right handed beta-helix region" evidence="10">
    <location>
        <begin position="22"/>
        <end position="362"/>
    </location>
</feature>
<comment type="caution">
    <text evidence="11">The sequence shown here is derived from an EMBL/GenBank/DDBJ whole genome shotgun (WGS) entry which is preliminary data.</text>
</comment>
<comment type="subcellular location">
    <subcellularLocation>
        <location evidence="2">Secreted</location>
    </subcellularLocation>
</comment>
<sequence length="548" mass="59777">MKKMYAAAALCLLLTGFSTPAFCKIYYVATNGNDANTGTLASPFLTMQRAQTSAAAGDTVYIRGGTYVMTTAQIAQYSSIWAYVTLLNKSGTSNNRIKYWNYPNEKPVFNYSNINPSGYRINAFQVTGSWIHIKGLEVVGVQVNITTHTQSECFENTGSNNIYERLTMHDGKAIGFYLTKGGNNLVLNCDAYNNWDNVSENGLGGNTDGFGCHPNNDLVGYTNNVFRGCRAWFNSDDGFDCINAFEAVTIENCWSFYNGYSSSFGSLGDGNGFKVGGFGVTDFSNLPATIPRHNVRFCLAIRNKSAGFYANHHLGGNNWYNNSAYYNAVNYNMLNRSADHTADVPGYDHNLKNNLGFGARSTEYNNLNTSTSNVSYNYFTLSVTVNSADFLSIDQSLLTAARQSDGSLPVNNFMRLVTGSDLINKGTNVGFAYNGSAPDLGCFESSVTTRETTALPEALTDNVAVTGLLVFPNPVGDKFTARYVLPQAAKVQLGLYDAKGALLAVLLDRKQEAGTYNLPIGDDYIKAAGVYFLKLRTGDKTETVTLVR</sequence>
<evidence type="ECO:0000256" key="4">
    <source>
        <dbReference type="ARBA" id="ARBA00022723"/>
    </source>
</evidence>
<evidence type="ECO:0000256" key="5">
    <source>
        <dbReference type="ARBA" id="ARBA00022729"/>
    </source>
</evidence>
<dbReference type="Proteomes" id="UP000677244">
    <property type="component" value="Unassembled WGS sequence"/>
</dbReference>
<dbReference type="EMBL" id="JAGHKO010000001">
    <property type="protein sequence ID" value="MBO9200833.1"/>
    <property type="molecule type" value="Genomic_DNA"/>
</dbReference>
<dbReference type="InterPro" id="IPR011050">
    <property type="entry name" value="Pectin_lyase_fold/virulence"/>
</dbReference>
<evidence type="ECO:0000259" key="10">
    <source>
        <dbReference type="Pfam" id="PF22842"/>
    </source>
</evidence>
<feature type="chain" id="PRO_5045128527" evidence="9">
    <location>
        <begin position="24"/>
        <end position="548"/>
    </location>
</feature>
<reference evidence="11 12" key="1">
    <citation type="submission" date="2021-03" db="EMBL/GenBank/DDBJ databases">
        <title>Assistant Professor.</title>
        <authorList>
            <person name="Huq M.A."/>
        </authorList>
    </citation>
    <scope>NUCLEOTIDE SEQUENCE [LARGE SCALE GENOMIC DNA]</scope>
    <source>
        <strain evidence="11 12">MAH-29</strain>
    </source>
</reference>
<evidence type="ECO:0000256" key="8">
    <source>
        <dbReference type="ARBA" id="ARBA00038263"/>
    </source>
</evidence>
<comment type="cofactor">
    <cofactor evidence="1">
        <name>Ca(2+)</name>
        <dbReference type="ChEBI" id="CHEBI:29108"/>
    </cofactor>
</comment>
<dbReference type="InterPro" id="IPR012334">
    <property type="entry name" value="Pectin_lyas_fold"/>
</dbReference>
<dbReference type="InterPro" id="IPR026444">
    <property type="entry name" value="Secre_tail"/>
</dbReference>
<dbReference type="PANTHER" id="PTHR40088">
    <property type="entry name" value="PECTATE LYASE (EUROFUNG)"/>
    <property type="match status" value="1"/>
</dbReference>
<keyword evidence="4" id="KW-0479">Metal-binding</keyword>
<evidence type="ECO:0000313" key="11">
    <source>
        <dbReference type="EMBL" id="MBO9200833.1"/>
    </source>
</evidence>
<comment type="similarity">
    <text evidence="8">Belongs to the polysaccharide lyase 9 family.</text>
</comment>
<keyword evidence="3" id="KW-0964">Secreted</keyword>
<dbReference type="RefSeq" id="WP_209138868.1">
    <property type="nucleotide sequence ID" value="NZ_JAGHKO010000001.1"/>
</dbReference>
<evidence type="ECO:0000256" key="3">
    <source>
        <dbReference type="ARBA" id="ARBA00022525"/>
    </source>
</evidence>
<keyword evidence="7" id="KW-0456">Lyase</keyword>
<dbReference type="InterPro" id="IPR053868">
    <property type="entry name" value="Pel9A-like_beta_helix"/>
</dbReference>
<dbReference type="PANTHER" id="PTHR40088:SF1">
    <property type="entry name" value="PECTATE LYASE PEL9"/>
    <property type="match status" value="1"/>
</dbReference>
<evidence type="ECO:0000256" key="7">
    <source>
        <dbReference type="ARBA" id="ARBA00023239"/>
    </source>
</evidence>
<evidence type="ECO:0000256" key="9">
    <source>
        <dbReference type="SAM" id="SignalP"/>
    </source>
</evidence>
<evidence type="ECO:0000256" key="6">
    <source>
        <dbReference type="ARBA" id="ARBA00022837"/>
    </source>
</evidence>
<dbReference type="SUPFAM" id="SSF51126">
    <property type="entry name" value="Pectin lyase-like"/>
    <property type="match status" value="1"/>
</dbReference>
<keyword evidence="12" id="KW-1185">Reference proteome</keyword>
<organism evidence="11 12">
    <name type="scientific">Niastella soli</name>
    <dbReference type="NCBI Taxonomy" id="2821487"/>
    <lineage>
        <taxon>Bacteria</taxon>
        <taxon>Pseudomonadati</taxon>
        <taxon>Bacteroidota</taxon>
        <taxon>Chitinophagia</taxon>
        <taxon>Chitinophagales</taxon>
        <taxon>Chitinophagaceae</taxon>
        <taxon>Niastella</taxon>
    </lineage>
</organism>
<evidence type="ECO:0000313" key="12">
    <source>
        <dbReference type="Proteomes" id="UP000677244"/>
    </source>
</evidence>
<proteinExistence type="inferred from homology"/>
<name>A0ABS3YSR2_9BACT</name>
<gene>
    <name evidence="11" type="ORF">J7I42_11205</name>
</gene>